<keyword evidence="3" id="KW-1185">Reference proteome</keyword>
<sequence>MTATTIKTEHGISIVESMVVISIIALLSVAILVSRNLIAVAEAQKIINELTTFEEGVFAFYMQYQYLPGDFPDTKLWGDEHIKSICNKVTLDFKLIKDGMDAAYIAGDGDGIVATAWKGEKDPYPTESDMASCHLALSGYLPLNKLGCGVPNYSEGNPSLLSGNLDKDLPFIPGYWINNKNLLHIHSQISNRITKATDLHMAPKGNSIMLTGKYKDSYLTTGIPIATYISSYVLSFLDKKIDDGKPGTGRITFGNVYSNSGRGTGSSLPTLICTALNPLGVAENLCTPDSEFTNISYSNKDSGYMIYQPKWLHDLTEN</sequence>
<evidence type="ECO:0000313" key="2">
    <source>
        <dbReference type="EMBL" id="CAK8162516.1"/>
    </source>
</evidence>
<keyword evidence="1" id="KW-0812">Transmembrane</keyword>
<comment type="caution">
    <text evidence="2">The sequence shown here is derived from an EMBL/GenBank/DDBJ whole genome shotgun (WGS) entry which is preliminary data.</text>
</comment>
<evidence type="ECO:0008006" key="4">
    <source>
        <dbReference type="Google" id="ProtNLM"/>
    </source>
</evidence>
<reference evidence="2 3" key="1">
    <citation type="submission" date="2024-01" db="EMBL/GenBank/DDBJ databases">
        <authorList>
            <person name="Kunselman E."/>
        </authorList>
    </citation>
    <scope>NUCLEOTIDE SEQUENCE [LARGE SCALE GENOMIC DNA]</scope>
    <source>
        <strain evidence="2">2 abalone samples</strain>
    </source>
</reference>
<accession>A0ABM9N7E8</accession>
<gene>
    <name evidence="2" type="ORF">CAXC1_180024</name>
</gene>
<organism evidence="2 3">
    <name type="scientific">Candidatus Xenohaliotis californiensis</name>
    <dbReference type="NCBI Taxonomy" id="84677"/>
    <lineage>
        <taxon>Bacteria</taxon>
        <taxon>Pseudomonadati</taxon>
        <taxon>Pseudomonadota</taxon>
        <taxon>Alphaproteobacteria</taxon>
        <taxon>Rickettsiales</taxon>
        <taxon>Anaplasmataceae</taxon>
        <taxon>Candidatus Xenohaliotis</taxon>
    </lineage>
</organism>
<evidence type="ECO:0000313" key="3">
    <source>
        <dbReference type="Proteomes" id="UP001314181"/>
    </source>
</evidence>
<feature type="transmembrane region" description="Helical" evidence="1">
    <location>
        <begin position="12"/>
        <end position="33"/>
    </location>
</feature>
<dbReference type="RefSeq" id="WP_338363611.1">
    <property type="nucleotide sequence ID" value="NZ_CAWVOK010000009.1"/>
</dbReference>
<protein>
    <recommendedName>
        <fullName evidence="4">Prepilin-type N-terminal cleavage/methylation domain-containing protein</fullName>
    </recommendedName>
</protein>
<proteinExistence type="predicted"/>
<name>A0ABM9N7E8_9RICK</name>
<keyword evidence="1" id="KW-1133">Transmembrane helix</keyword>
<dbReference type="Proteomes" id="UP001314181">
    <property type="component" value="Unassembled WGS sequence"/>
</dbReference>
<dbReference type="EMBL" id="CAWVOK010000009">
    <property type="protein sequence ID" value="CAK8162516.1"/>
    <property type="molecule type" value="Genomic_DNA"/>
</dbReference>
<keyword evidence="1" id="KW-0472">Membrane</keyword>
<evidence type="ECO:0000256" key="1">
    <source>
        <dbReference type="SAM" id="Phobius"/>
    </source>
</evidence>